<dbReference type="GO" id="GO:0004674">
    <property type="term" value="F:protein serine/threonine kinase activity"/>
    <property type="evidence" value="ECO:0007669"/>
    <property type="project" value="UniProtKB-KW"/>
</dbReference>
<dbReference type="Pfam" id="PF13855">
    <property type="entry name" value="LRR_8"/>
    <property type="match status" value="2"/>
</dbReference>
<keyword evidence="5" id="KW-1003">Cell membrane</keyword>
<dbReference type="SMART" id="SM00365">
    <property type="entry name" value="LRR_SD22"/>
    <property type="match status" value="8"/>
</dbReference>
<keyword evidence="10" id="KW-0812">Transmembrane</keyword>
<keyword evidence="6" id="KW-0723">Serine/threonine-protein kinase</keyword>
<reference evidence="25 26" key="1">
    <citation type="submission" date="2019-07" db="EMBL/GenBank/DDBJ databases">
        <title>De Novo Assembly of kiwifruit Actinidia rufa.</title>
        <authorList>
            <person name="Sugita-Konishi S."/>
            <person name="Sato K."/>
            <person name="Mori E."/>
            <person name="Abe Y."/>
            <person name="Kisaki G."/>
            <person name="Hamano K."/>
            <person name="Suezawa K."/>
            <person name="Otani M."/>
            <person name="Fukuda T."/>
            <person name="Manabe T."/>
            <person name="Gomi K."/>
            <person name="Tabuchi M."/>
            <person name="Akimitsu K."/>
            <person name="Kataoka I."/>
        </authorList>
    </citation>
    <scope>NUCLEOTIDE SEQUENCE [LARGE SCALE GENOMIC DNA]</scope>
    <source>
        <strain evidence="26">cv. Fuchu</strain>
    </source>
</reference>
<feature type="chain" id="PRO_5029650144" description="non-specific serine/threonine protein kinase" evidence="23">
    <location>
        <begin position="31"/>
        <end position="1017"/>
    </location>
</feature>
<dbReference type="SUPFAM" id="SSF56112">
    <property type="entry name" value="Protein kinase-like (PK-like)"/>
    <property type="match status" value="1"/>
</dbReference>
<dbReference type="InterPro" id="IPR003591">
    <property type="entry name" value="Leu-rich_rpt_typical-subtyp"/>
</dbReference>
<feature type="domain" description="Protein kinase" evidence="24">
    <location>
        <begin position="683"/>
        <end position="987"/>
    </location>
</feature>
<evidence type="ECO:0000256" key="6">
    <source>
        <dbReference type="ARBA" id="ARBA00022527"/>
    </source>
</evidence>
<evidence type="ECO:0000256" key="21">
    <source>
        <dbReference type="ARBA" id="ARBA00048679"/>
    </source>
</evidence>
<dbReference type="Pfam" id="PF08263">
    <property type="entry name" value="LRRNT_2"/>
    <property type="match status" value="1"/>
</dbReference>
<dbReference type="Gene3D" id="3.80.10.10">
    <property type="entry name" value="Ribonuclease Inhibitor"/>
    <property type="match status" value="3"/>
</dbReference>
<dbReference type="Gene3D" id="1.10.510.10">
    <property type="entry name" value="Transferase(Phosphotransferase) domain 1"/>
    <property type="match status" value="1"/>
</dbReference>
<evidence type="ECO:0000313" key="26">
    <source>
        <dbReference type="Proteomes" id="UP000585474"/>
    </source>
</evidence>
<dbReference type="FunFam" id="3.80.10.10:FF:000041">
    <property type="entry name" value="LRR receptor-like serine/threonine-protein kinase ERECTA"/>
    <property type="match status" value="1"/>
</dbReference>
<keyword evidence="18 25" id="KW-0675">Receptor</keyword>
<proteinExistence type="inferred from homology"/>
<keyword evidence="16" id="KW-1133">Transmembrane helix</keyword>
<dbReference type="SMART" id="SM00220">
    <property type="entry name" value="S_TKc"/>
    <property type="match status" value="1"/>
</dbReference>
<dbReference type="GO" id="GO:0051707">
    <property type="term" value="P:response to other organism"/>
    <property type="evidence" value="ECO:0007669"/>
    <property type="project" value="UniProtKB-ARBA"/>
</dbReference>
<keyword evidence="7" id="KW-0597">Phosphoprotein</keyword>
<accession>A0A7J0FSF6</accession>
<dbReference type="PRINTS" id="PR00019">
    <property type="entry name" value="LEURICHRPT"/>
</dbReference>
<dbReference type="EC" id="2.7.11.1" evidence="4"/>
<keyword evidence="26" id="KW-1185">Reference proteome</keyword>
<dbReference type="SMART" id="SM00369">
    <property type="entry name" value="LRR_TYP"/>
    <property type="match status" value="10"/>
</dbReference>
<dbReference type="Gene3D" id="3.30.200.20">
    <property type="entry name" value="Phosphorylase Kinase, domain 1"/>
    <property type="match status" value="1"/>
</dbReference>
<evidence type="ECO:0000256" key="11">
    <source>
        <dbReference type="ARBA" id="ARBA00022729"/>
    </source>
</evidence>
<dbReference type="EMBL" id="BJWL01000015">
    <property type="protein sequence ID" value="GFZ01615.1"/>
    <property type="molecule type" value="Genomic_DNA"/>
</dbReference>
<evidence type="ECO:0000256" key="2">
    <source>
        <dbReference type="ARBA" id="ARBA00008684"/>
    </source>
</evidence>
<name>A0A7J0FSF6_9ERIC</name>
<evidence type="ECO:0000256" key="3">
    <source>
        <dbReference type="ARBA" id="ARBA00009592"/>
    </source>
</evidence>
<dbReference type="AlphaFoldDB" id="A0A7J0FSF6"/>
<evidence type="ECO:0000256" key="9">
    <source>
        <dbReference type="ARBA" id="ARBA00022679"/>
    </source>
</evidence>
<evidence type="ECO:0000256" key="22">
    <source>
        <dbReference type="PROSITE-ProRule" id="PRU10141"/>
    </source>
</evidence>
<sequence length="1017" mass="111012">MLLKVRTLSLFFSAAFLAIPLFSLPNNASAAILGNETDKAALLEFKSQIIEDPEGVLASWNGSLHFCNWVGITCGLKHRRATGLDLQGHNLVGTLSPGIGNLSFLQVLNLGDNSFRGNIPPELGHMFRLQNLNLSFNFLLGDIPSNLSRCSNLVNLLLDHNYLVGPIPPELGSLLNLEKLYLKNNNLTGNFPASIGNLTSLQELYLSYNYNLEGEVPDSMSQLTNLTVIGLSVNSLSGVFPPSLYNLSSLRLLSLSFNNFTGNLPKDMGYALPNLQRLYLANNYFTGPIPVSLSNLSQLLQLDIPYNSFTGNVPTVFGKLQNLFWFNILDNYLGSNEPGDLGFLTSLTNCTQLQFLDIANNSFGGVLPNAITNLSTKLTKLLVGGNRIRGTIPAEISNLVNLDTLSLSQNSLTGKIPASLGKLSNLKRLHLESNLLTGEIPSSIGNNTLLLDIYLQNNSLEGSIPSSLENCQSLLTLDLSQNKLCGTVPKQLFGLSSLAIILNVSYNSLTGPLPEEVENLTNLAALDVSNNKLFGEIPSNLGNCFGLALLFLQGNSFEGTIPYLGGLKNIHYLDLSHNNLSGQISESMAKLSSLLYLNLSFNDLEGEVPVQGVFKNAIVIDVSRNLKLCGGTRELNLKPCPVKSTEKTKKQTAFKLILVVIIISAWLALMISYEELLNATSRFSLSNLIGLGSFGTVYKGNLDERIVAVKVLNLQQRGASRSFIAECQALRNIRHRNLVKILTACSSIDFGGNDFKALVYEYMANGSLEKWLHPEEGQVQQRSLSILQRLNIAVDVAAALDYLHHQCQTPVAHCDLKPSNVLLDNDFTAHVSDFGLAQLLCKFSNEATMNQFSSLGIKGTIGYAAPEYGMGSNVSTVGDVYSYGVLLLELFTGKRPTDDSFKDNLNLHNFVKMALPNRVMAIVDQSALNKDGEEVSEIGCSIDLRSELSDCLVSVLQIGVACSSDSPQERLSMGRVAMELVSIRETFRRAAGVHEKDQTLNDRSIEFWKPCEGDESM</sequence>
<protein>
    <recommendedName>
        <fullName evidence="4">non-specific serine/threonine protein kinase</fullName>
        <ecNumber evidence="4">2.7.11.1</ecNumber>
    </recommendedName>
</protein>
<evidence type="ECO:0000256" key="19">
    <source>
        <dbReference type="ARBA" id="ARBA00023180"/>
    </source>
</evidence>
<evidence type="ECO:0000259" key="24">
    <source>
        <dbReference type="PROSITE" id="PS50011"/>
    </source>
</evidence>
<keyword evidence="13 22" id="KW-0547">Nucleotide-binding</keyword>
<keyword evidence="17" id="KW-0472">Membrane</keyword>
<keyword evidence="12" id="KW-0677">Repeat</keyword>
<evidence type="ECO:0000256" key="4">
    <source>
        <dbReference type="ARBA" id="ARBA00012513"/>
    </source>
</evidence>
<comment type="catalytic activity">
    <reaction evidence="21">
        <text>L-seryl-[protein] + ATP = O-phospho-L-seryl-[protein] + ADP + H(+)</text>
        <dbReference type="Rhea" id="RHEA:17989"/>
        <dbReference type="Rhea" id="RHEA-COMP:9863"/>
        <dbReference type="Rhea" id="RHEA-COMP:11604"/>
        <dbReference type="ChEBI" id="CHEBI:15378"/>
        <dbReference type="ChEBI" id="CHEBI:29999"/>
        <dbReference type="ChEBI" id="CHEBI:30616"/>
        <dbReference type="ChEBI" id="CHEBI:83421"/>
        <dbReference type="ChEBI" id="CHEBI:456216"/>
        <dbReference type="EC" id="2.7.11.1"/>
    </reaction>
</comment>
<dbReference type="InterPro" id="IPR017441">
    <property type="entry name" value="Protein_kinase_ATP_BS"/>
</dbReference>
<feature type="signal peptide" evidence="23">
    <location>
        <begin position="1"/>
        <end position="30"/>
    </location>
</feature>
<keyword evidence="8" id="KW-0433">Leucine-rich repeat</keyword>
<keyword evidence="11 23" id="KW-0732">Signal</keyword>
<comment type="similarity">
    <text evidence="2">Belongs to the protein kinase superfamily. Ser/Thr protein kinase family.</text>
</comment>
<dbReference type="InterPro" id="IPR032675">
    <property type="entry name" value="LRR_dom_sf"/>
</dbReference>
<dbReference type="PROSITE" id="PS00108">
    <property type="entry name" value="PROTEIN_KINASE_ST"/>
    <property type="match status" value="1"/>
</dbReference>
<comment type="subcellular location">
    <subcellularLocation>
        <location evidence="1">Cell membrane</location>
        <topology evidence="1">Single-pass type I membrane protein</topology>
    </subcellularLocation>
</comment>
<evidence type="ECO:0000256" key="20">
    <source>
        <dbReference type="ARBA" id="ARBA00047899"/>
    </source>
</evidence>
<dbReference type="Pfam" id="PF00069">
    <property type="entry name" value="Pkinase"/>
    <property type="match status" value="1"/>
</dbReference>
<evidence type="ECO:0000256" key="7">
    <source>
        <dbReference type="ARBA" id="ARBA00022553"/>
    </source>
</evidence>
<comment type="similarity">
    <text evidence="3">Belongs to the RLP family.</text>
</comment>
<dbReference type="InterPro" id="IPR011009">
    <property type="entry name" value="Kinase-like_dom_sf"/>
</dbReference>
<evidence type="ECO:0000256" key="12">
    <source>
        <dbReference type="ARBA" id="ARBA00022737"/>
    </source>
</evidence>
<dbReference type="FunFam" id="1.10.510.10:FF:000358">
    <property type="entry name" value="Putative leucine-rich repeat receptor-like serine/threonine-protein kinase"/>
    <property type="match status" value="1"/>
</dbReference>
<dbReference type="PANTHER" id="PTHR27000">
    <property type="entry name" value="LEUCINE-RICH REPEAT RECEPTOR-LIKE PROTEIN KINASE FAMILY PROTEIN-RELATED"/>
    <property type="match status" value="1"/>
</dbReference>
<evidence type="ECO:0000256" key="15">
    <source>
        <dbReference type="ARBA" id="ARBA00022840"/>
    </source>
</evidence>
<evidence type="ECO:0000256" key="18">
    <source>
        <dbReference type="ARBA" id="ARBA00023170"/>
    </source>
</evidence>
<dbReference type="InterPro" id="IPR000719">
    <property type="entry name" value="Prot_kinase_dom"/>
</dbReference>
<dbReference type="OrthoDB" id="676979at2759"/>
<dbReference type="Proteomes" id="UP000585474">
    <property type="component" value="Unassembled WGS sequence"/>
</dbReference>
<evidence type="ECO:0000256" key="1">
    <source>
        <dbReference type="ARBA" id="ARBA00004251"/>
    </source>
</evidence>
<evidence type="ECO:0000256" key="23">
    <source>
        <dbReference type="SAM" id="SignalP"/>
    </source>
</evidence>
<dbReference type="InterPro" id="IPR001611">
    <property type="entry name" value="Leu-rich_rpt"/>
</dbReference>
<feature type="binding site" evidence="22">
    <location>
        <position position="710"/>
    </location>
    <ligand>
        <name>ATP</name>
        <dbReference type="ChEBI" id="CHEBI:30616"/>
    </ligand>
</feature>
<evidence type="ECO:0000256" key="17">
    <source>
        <dbReference type="ARBA" id="ARBA00023136"/>
    </source>
</evidence>
<evidence type="ECO:0000313" key="25">
    <source>
        <dbReference type="EMBL" id="GFZ01615.1"/>
    </source>
</evidence>
<keyword evidence="9" id="KW-0808">Transferase</keyword>
<evidence type="ECO:0000256" key="5">
    <source>
        <dbReference type="ARBA" id="ARBA00022475"/>
    </source>
</evidence>
<dbReference type="GO" id="GO:0005524">
    <property type="term" value="F:ATP binding"/>
    <property type="evidence" value="ECO:0007669"/>
    <property type="project" value="UniProtKB-UniRule"/>
</dbReference>
<dbReference type="InterPro" id="IPR008271">
    <property type="entry name" value="Ser/Thr_kinase_AS"/>
</dbReference>
<evidence type="ECO:0000256" key="14">
    <source>
        <dbReference type="ARBA" id="ARBA00022777"/>
    </source>
</evidence>
<dbReference type="FunFam" id="3.80.10.10:FF:000288">
    <property type="entry name" value="LRR receptor-like serine/threonine-protein kinase EFR"/>
    <property type="match status" value="1"/>
</dbReference>
<keyword evidence="19" id="KW-0325">Glycoprotein</keyword>
<dbReference type="PROSITE" id="PS00107">
    <property type="entry name" value="PROTEIN_KINASE_ATP"/>
    <property type="match status" value="1"/>
</dbReference>
<gene>
    <name evidence="25" type="ORF">Acr_15g0002240</name>
</gene>
<dbReference type="InterPro" id="IPR013210">
    <property type="entry name" value="LRR_N_plant-typ"/>
</dbReference>
<dbReference type="GO" id="GO:0005886">
    <property type="term" value="C:plasma membrane"/>
    <property type="evidence" value="ECO:0007669"/>
    <property type="project" value="UniProtKB-SubCell"/>
</dbReference>
<dbReference type="PROSITE" id="PS50011">
    <property type="entry name" value="PROTEIN_KINASE_DOM"/>
    <property type="match status" value="1"/>
</dbReference>
<organism evidence="25 26">
    <name type="scientific">Actinidia rufa</name>
    <dbReference type="NCBI Taxonomy" id="165716"/>
    <lineage>
        <taxon>Eukaryota</taxon>
        <taxon>Viridiplantae</taxon>
        <taxon>Streptophyta</taxon>
        <taxon>Embryophyta</taxon>
        <taxon>Tracheophyta</taxon>
        <taxon>Spermatophyta</taxon>
        <taxon>Magnoliopsida</taxon>
        <taxon>eudicotyledons</taxon>
        <taxon>Gunneridae</taxon>
        <taxon>Pentapetalae</taxon>
        <taxon>asterids</taxon>
        <taxon>Ericales</taxon>
        <taxon>Actinidiaceae</taxon>
        <taxon>Actinidia</taxon>
    </lineage>
</organism>
<dbReference type="CDD" id="cd14066">
    <property type="entry name" value="STKc_IRAK"/>
    <property type="match status" value="1"/>
</dbReference>
<dbReference type="PANTHER" id="PTHR27000:SF777">
    <property type="entry name" value="PROTEIN KINASE DOMAIN-CONTAINING PROTEIN"/>
    <property type="match status" value="1"/>
</dbReference>
<dbReference type="SUPFAM" id="SSF52058">
    <property type="entry name" value="L domain-like"/>
    <property type="match status" value="2"/>
</dbReference>
<comment type="catalytic activity">
    <reaction evidence="20">
        <text>L-threonyl-[protein] + ATP = O-phospho-L-threonyl-[protein] + ADP + H(+)</text>
        <dbReference type="Rhea" id="RHEA:46608"/>
        <dbReference type="Rhea" id="RHEA-COMP:11060"/>
        <dbReference type="Rhea" id="RHEA-COMP:11605"/>
        <dbReference type="ChEBI" id="CHEBI:15378"/>
        <dbReference type="ChEBI" id="CHEBI:30013"/>
        <dbReference type="ChEBI" id="CHEBI:30616"/>
        <dbReference type="ChEBI" id="CHEBI:61977"/>
        <dbReference type="ChEBI" id="CHEBI:456216"/>
        <dbReference type="EC" id="2.7.11.1"/>
    </reaction>
</comment>
<dbReference type="FunFam" id="3.80.10.10:FF:000275">
    <property type="entry name" value="Leucine-rich repeat receptor-like protein kinase"/>
    <property type="match status" value="1"/>
</dbReference>
<keyword evidence="15 22" id="KW-0067">ATP-binding</keyword>
<evidence type="ECO:0000256" key="13">
    <source>
        <dbReference type="ARBA" id="ARBA00022741"/>
    </source>
</evidence>
<comment type="caution">
    <text evidence="25">The sequence shown here is derived from an EMBL/GenBank/DDBJ whole genome shotgun (WGS) entry which is preliminary data.</text>
</comment>
<evidence type="ECO:0000256" key="16">
    <source>
        <dbReference type="ARBA" id="ARBA00022989"/>
    </source>
</evidence>
<evidence type="ECO:0000256" key="10">
    <source>
        <dbReference type="ARBA" id="ARBA00022692"/>
    </source>
</evidence>
<dbReference type="Pfam" id="PF00560">
    <property type="entry name" value="LRR_1"/>
    <property type="match status" value="8"/>
</dbReference>
<keyword evidence="14" id="KW-0418">Kinase</keyword>
<dbReference type="FunFam" id="3.30.200.20:FF:000432">
    <property type="entry name" value="LRR receptor-like serine/threonine-protein kinase EFR"/>
    <property type="match status" value="1"/>
</dbReference>
<dbReference type="GO" id="GO:0006952">
    <property type="term" value="P:defense response"/>
    <property type="evidence" value="ECO:0007669"/>
    <property type="project" value="UniProtKB-ARBA"/>
</dbReference>
<evidence type="ECO:0000256" key="8">
    <source>
        <dbReference type="ARBA" id="ARBA00022614"/>
    </source>
</evidence>